<dbReference type="PROSITE" id="PS00041">
    <property type="entry name" value="HTH_ARAC_FAMILY_1"/>
    <property type="match status" value="1"/>
</dbReference>
<protein>
    <submittedName>
        <fullName evidence="5">AraC family ethanolamine operon transcriptional activator</fullName>
    </submittedName>
    <submittedName>
        <fullName evidence="6">Helix-turn-helix domain-containing protein</fullName>
    </submittedName>
</protein>
<proteinExistence type="predicted"/>
<dbReference type="InterPro" id="IPR009057">
    <property type="entry name" value="Homeodomain-like_sf"/>
</dbReference>
<evidence type="ECO:0000313" key="7">
    <source>
        <dbReference type="Proteomes" id="UP000323522"/>
    </source>
</evidence>
<dbReference type="PROSITE" id="PS01124">
    <property type="entry name" value="HTH_ARAC_FAMILY_2"/>
    <property type="match status" value="1"/>
</dbReference>
<keyword evidence="3" id="KW-0804">Transcription</keyword>
<reference evidence="5 8" key="2">
    <citation type="submission" date="2024-06" db="EMBL/GenBank/DDBJ databases">
        <title>Genomic Encyclopedia of Type Strains, Phase IV (KMG-IV): sequencing the most valuable type-strain genomes for metagenomic binning, comparative biology and taxonomic classification.</title>
        <authorList>
            <person name="Goeker M."/>
        </authorList>
    </citation>
    <scope>NUCLEOTIDE SEQUENCE [LARGE SCALE GENOMIC DNA]</scope>
    <source>
        <strain evidence="5 8">D-501</strain>
    </source>
</reference>
<dbReference type="OrthoDB" id="185346at2"/>
<dbReference type="Proteomes" id="UP001549111">
    <property type="component" value="Unassembled WGS sequence"/>
</dbReference>
<keyword evidence="1" id="KW-0805">Transcription regulation</keyword>
<dbReference type="Proteomes" id="UP000323522">
    <property type="component" value="Chromosome"/>
</dbReference>
<sequence length="351" mass="37901">MTALSAPPDAALTACPAVAVQHVDTRDVDEQAALLTDWHQDYAQLSAGGFEGRIDEAWLDGVHLFVEATSQRLHQRGELRADRLALGLPLALPEVVQAGPARFCGRSDWQATGDDAEAQDGAGHFCTFSGRGGFEFFTPAGLVMAGMEFDRAELARLATPEEQALLERIGQVATLHRAPQGALATLRDFMRGAFEMLAAQPRLLGNPAMRSMLRQAAQSNALELLVGAAALPPDAGQRPRLLVEQARAIVDRDPETPVTVATLCAELGTSRRTLQAAFQQVLGLAPAAYLRATRLAGARRALRQAPSVTEAAAQWGFWHFGHFAQDYRRMYGELLSQTWRRLHPGAGGAAH</sequence>
<dbReference type="InterPro" id="IPR018062">
    <property type="entry name" value="HTH_AraC-typ_CS"/>
</dbReference>
<reference evidence="6 7" key="1">
    <citation type="submission" date="2019-02" db="EMBL/GenBank/DDBJ databases">
        <title>Complete Genome Sequence and Methylome Analysis of Sphaerotilus natans subsp. sulfidivorans D-507.</title>
        <authorList>
            <person name="Fomenkov A."/>
            <person name="Gridneva E."/>
            <person name="Smolyakov D."/>
            <person name="Dubinina G."/>
            <person name="Vincze T."/>
            <person name="Grabovich M."/>
            <person name="Roberts R.J."/>
        </authorList>
    </citation>
    <scope>NUCLEOTIDE SEQUENCE [LARGE SCALE GENOMIC DNA]</scope>
    <source>
        <strain evidence="6 7">D-507</strain>
    </source>
</reference>
<gene>
    <name evidence="5" type="ORF">ABIC99_000959</name>
    <name evidence="6" type="ORF">EWH46_07520</name>
</gene>
<name>A0A5C1PZK5_9BURK</name>
<dbReference type="PANTHER" id="PTHR46796">
    <property type="entry name" value="HTH-TYPE TRANSCRIPTIONAL ACTIVATOR RHAS-RELATED"/>
    <property type="match status" value="1"/>
</dbReference>
<dbReference type="EMBL" id="JBEPLS010000003">
    <property type="protein sequence ID" value="MET3603175.1"/>
    <property type="molecule type" value="Genomic_DNA"/>
</dbReference>
<evidence type="ECO:0000256" key="3">
    <source>
        <dbReference type="ARBA" id="ARBA00023163"/>
    </source>
</evidence>
<dbReference type="Pfam" id="PF12833">
    <property type="entry name" value="HTH_18"/>
    <property type="match status" value="1"/>
</dbReference>
<keyword evidence="8" id="KW-1185">Reference proteome</keyword>
<evidence type="ECO:0000256" key="1">
    <source>
        <dbReference type="ARBA" id="ARBA00023015"/>
    </source>
</evidence>
<keyword evidence="2" id="KW-0238">DNA-binding</keyword>
<accession>A0A5C1PZK5</accession>
<dbReference type="KEGG" id="snn:EWH46_07520"/>
<evidence type="ECO:0000313" key="5">
    <source>
        <dbReference type="EMBL" id="MET3603175.1"/>
    </source>
</evidence>
<dbReference type="InterPro" id="IPR018060">
    <property type="entry name" value="HTH_AraC"/>
</dbReference>
<dbReference type="InterPro" id="IPR050204">
    <property type="entry name" value="AraC_XylS_family_regulators"/>
</dbReference>
<dbReference type="PANTHER" id="PTHR46796:SF12">
    <property type="entry name" value="HTH-TYPE DNA-BINDING TRANSCRIPTIONAL ACTIVATOR EUTR"/>
    <property type="match status" value="1"/>
</dbReference>
<dbReference type="SUPFAM" id="SSF46689">
    <property type="entry name" value="Homeodomain-like"/>
    <property type="match status" value="1"/>
</dbReference>
<evidence type="ECO:0000313" key="8">
    <source>
        <dbReference type="Proteomes" id="UP001549111"/>
    </source>
</evidence>
<dbReference type="EMBL" id="CP035708">
    <property type="protein sequence ID" value="QEN00638.1"/>
    <property type="molecule type" value="Genomic_DNA"/>
</dbReference>
<organism evidence="6 7">
    <name type="scientific">Sphaerotilus sulfidivorans</name>
    <dbReference type="NCBI Taxonomy" id="639200"/>
    <lineage>
        <taxon>Bacteria</taxon>
        <taxon>Pseudomonadati</taxon>
        <taxon>Pseudomonadota</taxon>
        <taxon>Betaproteobacteria</taxon>
        <taxon>Burkholderiales</taxon>
        <taxon>Sphaerotilaceae</taxon>
        <taxon>Sphaerotilus</taxon>
    </lineage>
</organism>
<dbReference type="GO" id="GO:0043565">
    <property type="term" value="F:sequence-specific DNA binding"/>
    <property type="evidence" value="ECO:0007669"/>
    <property type="project" value="InterPro"/>
</dbReference>
<evidence type="ECO:0000259" key="4">
    <source>
        <dbReference type="PROSITE" id="PS01124"/>
    </source>
</evidence>
<dbReference type="GO" id="GO:0003700">
    <property type="term" value="F:DNA-binding transcription factor activity"/>
    <property type="evidence" value="ECO:0007669"/>
    <property type="project" value="InterPro"/>
</dbReference>
<dbReference type="Gene3D" id="1.10.10.60">
    <property type="entry name" value="Homeodomain-like"/>
    <property type="match status" value="1"/>
</dbReference>
<dbReference type="RefSeq" id="WP_149503361.1">
    <property type="nucleotide sequence ID" value="NZ_CP035708.1"/>
</dbReference>
<dbReference type="AlphaFoldDB" id="A0A5C1PZK5"/>
<dbReference type="SMART" id="SM00342">
    <property type="entry name" value="HTH_ARAC"/>
    <property type="match status" value="1"/>
</dbReference>
<feature type="domain" description="HTH araC/xylS-type" evidence="4">
    <location>
        <begin position="244"/>
        <end position="341"/>
    </location>
</feature>
<evidence type="ECO:0000313" key="6">
    <source>
        <dbReference type="EMBL" id="QEN00638.1"/>
    </source>
</evidence>
<evidence type="ECO:0000256" key="2">
    <source>
        <dbReference type="ARBA" id="ARBA00023125"/>
    </source>
</evidence>